<evidence type="ECO:0000313" key="2">
    <source>
        <dbReference type="EMBL" id="OGD88062.1"/>
    </source>
</evidence>
<sequence length="60" mass="6952">MAVFKIYKDSKKEYRWRFRAANNKIIADSGEGYVSWQGAKDGIDFVKKYAESAEVKDLTK</sequence>
<gene>
    <name evidence="2" type="ORF">A2870_00540</name>
</gene>
<evidence type="ECO:0000259" key="1">
    <source>
        <dbReference type="Pfam" id="PF07411"/>
    </source>
</evidence>
<dbReference type="Pfam" id="PF07411">
    <property type="entry name" value="DUF1508"/>
    <property type="match status" value="1"/>
</dbReference>
<dbReference type="STRING" id="1797711.A2870_00540"/>
<dbReference type="InterPro" id="IPR036913">
    <property type="entry name" value="YegP-like_sf"/>
</dbReference>
<organism evidence="2 3">
    <name type="scientific">Candidatus Curtissbacteria bacterium RIFCSPHIGHO2_01_FULL_41_11</name>
    <dbReference type="NCBI Taxonomy" id="1797711"/>
    <lineage>
        <taxon>Bacteria</taxon>
        <taxon>Candidatus Curtissiibacteriota</taxon>
    </lineage>
</organism>
<feature type="domain" description="DUF1508" evidence="1">
    <location>
        <begin position="9"/>
        <end position="57"/>
    </location>
</feature>
<dbReference type="Gene3D" id="3.30.160.160">
    <property type="entry name" value="YegP-like"/>
    <property type="match status" value="1"/>
</dbReference>
<evidence type="ECO:0000313" key="3">
    <source>
        <dbReference type="Proteomes" id="UP000179102"/>
    </source>
</evidence>
<comment type="caution">
    <text evidence="2">The sequence shown here is derived from an EMBL/GenBank/DDBJ whole genome shotgun (WGS) entry which is preliminary data.</text>
</comment>
<dbReference type="EMBL" id="MFAZ01000005">
    <property type="protein sequence ID" value="OGD88062.1"/>
    <property type="molecule type" value="Genomic_DNA"/>
</dbReference>
<name>A0A1F5G872_9BACT</name>
<dbReference type="Proteomes" id="UP000179102">
    <property type="component" value="Unassembled WGS sequence"/>
</dbReference>
<accession>A0A1F5G872</accession>
<protein>
    <submittedName>
        <fullName evidence="2">DUF1508 domain-containing protein</fullName>
    </submittedName>
</protein>
<proteinExistence type="predicted"/>
<reference evidence="2 3" key="1">
    <citation type="journal article" date="2016" name="Nat. Commun.">
        <title>Thousands of microbial genomes shed light on interconnected biogeochemical processes in an aquifer system.</title>
        <authorList>
            <person name="Anantharaman K."/>
            <person name="Brown C.T."/>
            <person name="Hug L.A."/>
            <person name="Sharon I."/>
            <person name="Castelle C.J."/>
            <person name="Probst A.J."/>
            <person name="Thomas B.C."/>
            <person name="Singh A."/>
            <person name="Wilkins M.J."/>
            <person name="Karaoz U."/>
            <person name="Brodie E.L."/>
            <person name="Williams K.H."/>
            <person name="Hubbard S.S."/>
            <person name="Banfield J.F."/>
        </authorList>
    </citation>
    <scope>NUCLEOTIDE SEQUENCE [LARGE SCALE GENOMIC DNA]</scope>
</reference>
<dbReference type="SUPFAM" id="SSF160113">
    <property type="entry name" value="YegP-like"/>
    <property type="match status" value="1"/>
</dbReference>
<dbReference type="InterPro" id="IPR010879">
    <property type="entry name" value="DUF1508"/>
</dbReference>
<dbReference type="AlphaFoldDB" id="A0A1F5G872"/>